<dbReference type="Proteomes" id="UP000823613">
    <property type="component" value="Unassembled WGS sequence"/>
</dbReference>
<sequence>MNVSIFFFVTVIFLTLFNGFNIGIKGNYISRTFIDLPVSLIKSCVLVNEESYDENSSYFDKNKLEENVKEYLTINLKEHVESYNLSFYYFYYDENLDLIYDLGNYPKNVQIHFNADIYKNIDIDKYLVFTMEDLF</sequence>
<protein>
    <submittedName>
        <fullName evidence="1">Uncharacterized protein</fullName>
    </submittedName>
</protein>
<comment type="caution">
    <text evidence="1">The sequence shown here is derived from an EMBL/GenBank/DDBJ whole genome shotgun (WGS) entry which is preliminary data.</text>
</comment>
<evidence type="ECO:0000313" key="1">
    <source>
        <dbReference type="EMBL" id="MBO8427752.1"/>
    </source>
</evidence>
<dbReference type="AlphaFoldDB" id="A0A9D9DIZ8"/>
<organism evidence="1 2">
    <name type="scientific">Candidatus Onthovivens merdipullorum</name>
    <dbReference type="NCBI Taxonomy" id="2840889"/>
    <lineage>
        <taxon>Bacteria</taxon>
        <taxon>Bacillati</taxon>
        <taxon>Bacillota</taxon>
        <taxon>Bacilli</taxon>
        <taxon>Bacillales</taxon>
        <taxon>Candidatus Onthovivens</taxon>
    </lineage>
</organism>
<dbReference type="EMBL" id="JADIMY010000086">
    <property type="protein sequence ID" value="MBO8427752.1"/>
    <property type="molecule type" value="Genomic_DNA"/>
</dbReference>
<name>A0A9D9DIZ8_9BACL</name>
<gene>
    <name evidence="1" type="ORF">IAC58_04270</name>
</gene>
<evidence type="ECO:0000313" key="2">
    <source>
        <dbReference type="Proteomes" id="UP000823613"/>
    </source>
</evidence>
<reference evidence="1" key="1">
    <citation type="submission" date="2020-10" db="EMBL/GenBank/DDBJ databases">
        <authorList>
            <person name="Gilroy R."/>
        </authorList>
    </citation>
    <scope>NUCLEOTIDE SEQUENCE</scope>
    <source>
        <strain evidence="1">11159</strain>
    </source>
</reference>
<proteinExistence type="predicted"/>
<accession>A0A9D9DIZ8</accession>
<reference evidence="1" key="2">
    <citation type="journal article" date="2021" name="PeerJ">
        <title>Extensive microbial diversity within the chicken gut microbiome revealed by metagenomics and culture.</title>
        <authorList>
            <person name="Gilroy R."/>
            <person name="Ravi A."/>
            <person name="Getino M."/>
            <person name="Pursley I."/>
            <person name="Horton D.L."/>
            <person name="Alikhan N.F."/>
            <person name="Baker D."/>
            <person name="Gharbi K."/>
            <person name="Hall N."/>
            <person name="Watson M."/>
            <person name="Adriaenssens E.M."/>
            <person name="Foster-Nyarko E."/>
            <person name="Jarju S."/>
            <person name="Secka A."/>
            <person name="Antonio M."/>
            <person name="Oren A."/>
            <person name="Chaudhuri R.R."/>
            <person name="La Ragione R."/>
            <person name="Hildebrand F."/>
            <person name="Pallen M.J."/>
        </authorList>
    </citation>
    <scope>NUCLEOTIDE SEQUENCE</scope>
    <source>
        <strain evidence="1">11159</strain>
    </source>
</reference>